<reference evidence="2 3" key="1">
    <citation type="submission" date="2009-12" db="EMBL/GenBank/DDBJ databases">
        <title>The draft genome of Batrachochytrium dendrobatidis.</title>
        <authorList>
            <consortium name="US DOE Joint Genome Institute (JGI-PGF)"/>
            <person name="Kuo A."/>
            <person name="Salamov A."/>
            <person name="Schmutz J."/>
            <person name="Lucas S."/>
            <person name="Pitluck S."/>
            <person name="Rosenblum E."/>
            <person name="Stajich J."/>
            <person name="Eisen M."/>
            <person name="Grigoriev I.V."/>
        </authorList>
    </citation>
    <scope>NUCLEOTIDE SEQUENCE [LARGE SCALE GENOMIC DNA]</scope>
    <source>
        <strain evidence="3">JAM81 / FGSC 10211</strain>
    </source>
</reference>
<dbReference type="InterPro" id="IPR039156">
    <property type="entry name" value="PHAF1/BROMI"/>
</dbReference>
<comment type="similarity">
    <text evidence="1">Belongs to the PHAF1 family.</text>
</comment>
<dbReference type="Proteomes" id="UP000007241">
    <property type="component" value="Unassembled WGS sequence"/>
</dbReference>
<dbReference type="GeneID" id="18238058"/>
<sequence length="357" mass="40401">MASFAVIPGKALGKLALGLPLPAAIAYLKRERHHFRKYELKFGDQDPFEHSIVLNLVHNGIALRFEPISQRLISIEIFDFELMVLTYEGTPFSSSSIIATFLLIYNTFGPTYPGDFDQEKLQYTLKYPGIAFVFTIPKAFLSVLNISDLPIAFPDGTTPVVSRMYIYHGPSLAEAETSKLGAFDMYFERVVVKPCVGLKFSLRDGSIELGETCQDVLAEIGKPEDIVRKQHDKMGIHRDSSEKLSTNPNYIWNYFSMGIDIVFDGTFHRVIKMILHTNMLGHHDVNKYAACNFDIVAENDVCKRHIRNTTKWDDVQQIFDSLPLGPPVISNRNPNHNPFGSTSYYALHDIIFEVRTA</sequence>
<evidence type="ECO:0000313" key="3">
    <source>
        <dbReference type="Proteomes" id="UP000007241"/>
    </source>
</evidence>
<dbReference type="InterPro" id="IPR005373">
    <property type="entry name" value="PHAF1"/>
</dbReference>
<accession>F4NVX0</accession>
<name>F4NVX0_BATDJ</name>
<keyword evidence="3" id="KW-1185">Reference proteome</keyword>
<protein>
    <submittedName>
        <fullName evidence="2">Uncharacterized protein</fullName>
    </submittedName>
</protein>
<dbReference type="GO" id="GO:0005802">
    <property type="term" value="C:trans-Golgi network"/>
    <property type="evidence" value="ECO:0000318"/>
    <property type="project" value="GO_Central"/>
</dbReference>
<dbReference type="OMA" id="YRKNDQK"/>
<proteinExistence type="inferred from homology"/>
<dbReference type="GO" id="GO:0043001">
    <property type="term" value="P:Golgi to plasma membrane protein transport"/>
    <property type="evidence" value="ECO:0000318"/>
    <property type="project" value="GO_Central"/>
</dbReference>
<organism evidence="2 3">
    <name type="scientific">Batrachochytrium dendrobatidis (strain JAM81 / FGSC 10211)</name>
    <name type="common">Frog chytrid fungus</name>
    <dbReference type="NCBI Taxonomy" id="684364"/>
    <lineage>
        <taxon>Eukaryota</taxon>
        <taxon>Fungi</taxon>
        <taxon>Fungi incertae sedis</taxon>
        <taxon>Chytridiomycota</taxon>
        <taxon>Chytridiomycota incertae sedis</taxon>
        <taxon>Chytridiomycetes</taxon>
        <taxon>Rhizophydiales</taxon>
        <taxon>Rhizophydiales incertae sedis</taxon>
        <taxon>Batrachochytrium</taxon>
    </lineage>
</organism>
<dbReference type="OrthoDB" id="411211at2759"/>
<dbReference type="AlphaFoldDB" id="F4NVX0"/>
<dbReference type="InParanoid" id="F4NVX0"/>
<dbReference type="HOGENOM" id="CLU_032056_0_0_1"/>
<evidence type="ECO:0000313" key="2">
    <source>
        <dbReference type="EMBL" id="EGF82378.1"/>
    </source>
</evidence>
<dbReference type="Pfam" id="PF03676">
    <property type="entry name" value="PHAF1"/>
    <property type="match status" value="1"/>
</dbReference>
<dbReference type="RefSeq" id="XP_006676643.1">
    <property type="nucleotide sequence ID" value="XM_006676580.1"/>
</dbReference>
<dbReference type="PANTHER" id="PTHR13465">
    <property type="entry name" value="UPF0183 PROTEIN"/>
    <property type="match status" value="1"/>
</dbReference>
<gene>
    <name evidence="2" type="ORF">BATDEDRAFT_22831</name>
</gene>
<dbReference type="EMBL" id="GL882880">
    <property type="protein sequence ID" value="EGF82378.1"/>
    <property type="molecule type" value="Genomic_DNA"/>
</dbReference>
<evidence type="ECO:0000256" key="1">
    <source>
        <dbReference type="ARBA" id="ARBA00024339"/>
    </source>
</evidence>
<dbReference type="PANTHER" id="PTHR13465:SF2">
    <property type="entry name" value="PHAGOSOME ASSEMBLY FACTOR 1"/>
    <property type="match status" value="1"/>
</dbReference>